<dbReference type="Proteomes" id="UP000680206">
    <property type="component" value="Unassembled WGS sequence"/>
</dbReference>
<proteinExistence type="predicted"/>
<evidence type="ECO:0000259" key="1">
    <source>
        <dbReference type="Pfam" id="PF04149"/>
    </source>
</evidence>
<evidence type="ECO:0000313" key="3">
    <source>
        <dbReference type="Proteomes" id="UP000680206"/>
    </source>
</evidence>
<comment type="caution">
    <text evidence="2">The sequence shown here is derived from an EMBL/GenBank/DDBJ whole genome shotgun (WGS) entry which is preliminary data.</text>
</comment>
<dbReference type="Pfam" id="PF04149">
    <property type="entry name" value="DUF397"/>
    <property type="match status" value="1"/>
</dbReference>
<dbReference type="RefSeq" id="WP_208252603.1">
    <property type="nucleotide sequence ID" value="NZ_JAGEPF010000051.1"/>
</dbReference>
<gene>
    <name evidence="2" type="ORF">J4709_50210</name>
</gene>
<dbReference type="EMBL" id="JAGEPF010000051">
    <property type="protein sequence ID" value="MBO2465760.1"/>
    <property type="molecule type" value="Genomic_DNA"/>
</dbReference>
<name>A0ABS3SC05_9ACTN</name>
<feature type="domain" description="DUF397" evidence="1">
    <location>
        <begin position="8"/>
        <end position="60"/>
    </location>
</feature>
<sequence length="66" mass="7082">MSADFARAKWRKSSRSNTEQACVEVARASTAIGVRDSKNPNGGHIALDRAAFTDLLKHVKAGALDL</sequence>
<dbReference type="InterPro" id="IPR007278">
    <property type="entry name" value="DUF397"/>
</dbReference>
<evidence type="ECO:0000313" key="2">
    <source>
        <dbReference type="EMBL" id="MBO2465760.1"/>
    </source>
</evidence>
<protein>
    <submittedName>
        <fullName evidence="2">DUF397 domain-containing protein</fullName>
    </submittedName>
</protein>
<organism evidence="2 3">
    <name type="scientific">Actinomadura violacea</name>
    <dbReference type="NCBI Taxonomy" id="2819934"/>
    <lineage>
        <taxon>Bacteria</taxon>
        <taxon>Bacillati</taxon>
        <taxon>Actinomycetota</taxon>
        <taxon>Actinomycetes</taxon>
        <taxon>Streptosporangiales</taxon>
        <taxon>Thermomonosporaceae</taxon>
        <taxon>Actinomadura</taxon>
    </lineage>
</organism>
<reference evidence="2 3" key="1">
    <citation type="submission" date="2021-03" db="EMBL/GenBank/DDBJ databases">
        <title>Actinomadura violae sp. nov., isolated from lichen in Thailand.</title>
        <authorList>
            <person name="Kanchanasin P."/>
            <person name="Saeng-In P."/>
            <person name="Phongsopitanun W."/>
            <person name="Yuki M."/>
            <person name="Kudo T."/>
            <person name="Ohkuma M."/>
            <person name="Tanasupawat S."/>
        </authorList>
    </citation>
    <scope>NUCLEOTIDE SEQUENCE [LARGE SCALE GENOMIC DNA]</scope>
    <source>
        <strain evidence="2 3">LCR2-06</strain>
    </source>
</reference>
<keyword evidence="3" id="KW-1185">Reference proteome</keyword>
<accession>A0ABS3SC05</accession>